<keyword evidence="4" id="KW-1185">Reference proteome</keyword>
<dbReference type="RefSeq" id="WP_284195948.1">
    <property type="nucleotide sequence ID" value="NZ_BSOG01000002.1"/>
</dbReference>
<protein>
    <recommendedName>
        <fullName evidence="2">SAF domain-containing protein</fullName>
    </recommendedName>
</protein>
<evidence type="ECO:0000313" key="3">
    <source>
        <dbReference type="EMBL" id="GLR12814.1"/>
    </source>
</evidence>
<dbReference type="NCBIfam" id="TIGR03177">
    <property type="entry name" value="pilus_cpaB"/>
    <property type="match status" value="1"/>
</dbReference>
<evidence type="ECO:0000256" key="1">
    <source>
        <dbReference type="SAM" id="Phobius"/>
    </source>
</evidence>
<dbReference type="InterPro" id="IPR017592">
    <property type="entry name" value="Pilus_assmbl_Flp-typ_CpaB"/>
</dbReference>
<comment type="caution">
    <text evidence="3">The sequence shown here is derived from an EMBL/GenBank/DDBJ whole genome shotgun (WGS) entry which is preliminary data.</text>
</comment>
<proteinExistence type="predicted"/>
<organism evidence="3 4">
    <name type="scientific">Chitinimonas prasina</name>
    <dbReference type="NCBI Taxonomy" id="1434937"/>
    <lineage>
        <taxon>Bacteria</taxon>
        <taxon>Pseudomonadati</taxon>
        <taxon>Pseudomonadota</taxon>
        <taxon>Betaproteobacteria</taxon>
        <taxon>Neisseriales</taxon>
        <taxon>Chitinibacteraceae</taxon>
        <taxon>Chitinimonas</taxon>
    </lineage>
</organism>
<dbReference type="SMART" id="SM00858">
    <property type="entry name" value="SAF"/>
    <property type="match status" value="1"/>
</dbReference>
<dbReference type="InterPro" id="IPR013974">
    <property type="entry name" value="SAF"/>
</dbReference>
<evidence type="ECO:0000313" key="4">
    <source>
        <dbReference type="Proteomes" id="UP001156706"/>
    </source>
</evidence>
<keyword evidence="1" id="KW-1133">Transmembrane helix</keyword>
<sequence length="360" mass="38175">MKLNFAKVNRTWVMLVAAILLGLLAMFLTVQYLRLQERTLQSEIEAKVRGKGPTVAVVVPTSDLPAGSPIDLSVVASREIAGDLVYDDTVTVEQFENYKGLALIRPVKQGRPLLRADLREIYADFAGSLKTGTRAMTIETDELNSISHMVQPGNLIDLMLIMEQSANAAPNNPSGGKSSSMVVPFMLSVKVLATGQKVVRDDPANGQERRSTYGTYTLEVNPSQAMSLVMAQEMGKLRAVLRNEKDAIKSSDPASEYDSSGAGDLMRNIAARTQAVAKATAAARIEMPVTGDVDAYIEYIIGGKGGSEGVTPSLNIPVSGGMGSISMAPPAGAPNPVGMPASLPLNIMPTAPAANTNTQK</sequence>
<reference evidence="4" key="1">
    <citation type="journal article" date="2019" name="Int. J. Syst. Evol. Microbiol.">
        <title>The Global Catalogue of Microorganisms (GCM) 10K type strain sequencing project: providing services to taxonomists for standard genome sequencing and annotation.</title>
        <authorList>
            <consortium name="The Broad Institute Genomics Platform"/>
            <consortium name="The Broad Institute Genome Sequencing Center for Infectious Disease"/>
            <person name="Wu L."/>
            <person name="Ma J."/>
        </authorList>
    </citation>
    <scope>NUCLEOTIDE SEQUENCE [LARGE SCALE GENOMIC DNA]</scope>
    <source>
        <strain evidence="4">NBRC 110044</strain>
    </source>
</reference>
<evidence type="ECO:0000259" key="2">
    <source>
        <dbReference type="SMART" id="SM00858"/>
    </source>
</evidence>
<dbReference type="Pfam" id="PF16976">
    <property type="entry name" value="RcpC"/>
    <property type="match status" value="1"/>
</dbReference>
<dbReference type="EMBL" id="BSOG01000002">
    <property type="protein sequence ID" value="GLR12814.1"/>
    <property type="molecule type" value="Genomic_DNA"/>
</dbReference>
<dbReference type="CDD" id="cd11614">
    <property type="entry name" value="SAF_CpaB_FlgA_like"/>
    <property type="match status" value="1"/>
</dbReference>
<gene>
    <name evidence="3" type="ORF">GCM10007907_16040</name>
</gene>
<accession>A0ABQ5YFX4</accession>
<dbReference type="Proteomes" id="UP001156706">
    <property type="component" value="Unassembled WGS sequence"/>
</dbReference>
<keyword evidence="1" id="KW-0472">Membrane</keyword>
<feature type="transmembrane region" description="Helical" evidence="1">
    <location>
        <begin position="12"/>
        <end position="33"/>
    </location>
</feature>
<keyword evidence="1" id="KW-0812">Transmembrane</keyword>
<dbReference type="InterPro" id="IPR031571">
    <property type="entry name" value="RcpC_dom"/>
</dbReference>
<name>A0ABQ5YFX4_9NEIS</name>
<feature type="domain" description="SAF" evidence="2">
    <location>
        <begin position="55"/>
        <end position="119"/>
    </location>
</feature>